<protein>
    <submittedName>
        <fullName evidence="1">Uncharacterized protein</fullName>
    </submittedName>
</protein>
<organism evidence="1 2">
    <name type="scientific">Exiguobacterium indicum</name>
    <dbReference type="NCBI Taxonomy" id="296995"/>
    <lineage>
        <taxon>Bacteria</taxon>
        <taxon>Bacillati</taxon>
        <taxon>Bacillota</taxon>
        <taxon>Bacilli</taxon>
        <taxon>Bacillales</taxon>
        <taxon>Bacillales Family XII. Incertae Sedis</taxon>
        <taxon>Exiguobacterium</taxon>
    </lineage>
</organism>
<sequence>MENQNETTFQKSCLSFIETLFPDESFHFLEESRAMDAFGHHGIQLFFSSELRTLKFSLLKQTHQRYDRVFVSEKTKQNTFFRRLLEATYEENQLYIDHVVKTD</sequence>
<accession>A0ABU8EGG8</accession>
<proteinExistence type="predicted"/>
<gene>
    <name evidence="1" type="ORF">SZL87_06245</name>
</gene>
<dbReference type="RefSeq" id="WP_023469407.1">
    <property type="nucleotide sequence ID" value="NZ_JBAWKY010000001.1"/>
</dbReference>
<keyword evidence="2" id="KW-1185">Reference proteome</keyword>
<reference evidence="1 2" key="1">
    <citation type="submission" date="2023-12" db="EMBL/GenBank/DDBJ databases">
        <authorList>
            <person name="Easwaran N."/>
            <person name="Lazarus H.P.S."/>
        </authorList>
    </citation>
    <scope>NUCLEOTIDE SEQUENCE [LARGE SCALE GENOMIC DNA]</scope>
    <source>
        <strain evidence="1 2">VIT-2023</strain>
    </source>
</reference>
<dbReference type="Proteomes" id="UP001387110">
    <property type="component" value="Unassembled WGS sequence"/>
</dbReference>
<evidence type="ECO:0000313" key="1">
    <source>
        <dbReference type="EMBL" id="MEI4462030.1"/>
    </source>
</evidence>
<dbReference type="EMBL" id="JBAWKY010000001">
    <property type="protein sequence ID" value="MEI4462030.1"/>
    <property type="molecule type" value="Genomic_DNA"/>
</dbReference>
<name>A0ABU8EGG8_9BACL</name>
<evidence type="ECO:0000313" key="2">
    <source>
        <dbReference type="Proteomes" id="UP001387110"/>
    </source>
</evidence>
<comment type="caution">
    <text evidence="1">The sequence shown here is derived from an EMBL/GenBank/DDBJ whole genome shotgun (WGS) entry which is preliminary data.</text>
</comment>